<protein>
    <submittedName>
        <fullName evidence="12">Uncharacterized protein</fullName>
    </submittedName>
</protein>
<dbReference type="PANTHER" id="PTHR24394">
    <property type="entry name" value="ZINC FINGER PROTEIN"/>
    <property type="match status" value="1"/>
</dbReference>
<evidence type="ECO:0000313" key="12">
    <source>
        <dbReference type="EMBL" id="KAJ8929977.1"/>
    </source>
</evidence>
<keyword evidence="13" id="KW-1185">Reference proteome</keyword>
<evidence type="ECO:0000256" key="5">
    <source>
        <dbReference type="ARBA" id="ARBA00022833"/>
    </source>
</evidence>
<evidence type="ECO:0000256" key="9">
    <source>
        <dbReference type="SAM" id="MobiDB-lite"/>
    </source>
</evidence>
<dbReference type="SMART" id="SM00868">
    <property type="entry name" value="zf-AD"/>
    <property type="match status" value="1"/>
</dbReference>
<evidence type="ECO:0000256" key="7">
    <source>
        <dbReference type="PROSITE-ProRule" id="PRU00042"/>
    </source>
</evidence>
<evidence type="ECO:0000256" key="6">
    <source>
        <dbReference type="ARBA" id="ARBA00023242"/>
    </source>
</evidence>
<keyword evidence="4 7" id="KW-0863">Zinc-finger</keyword>
<dbReference type="FunFam" id="3.30.160.60:FF:000446">
    <property type="entry name" value="Zinc finger protein"/>
    <property type="match status" value="1"/>
</dbReference>
<name>A0AAV8WUR4_9CUCU</name>
<feature type="domain" description="C2H2-type" evidence="10">
    <location>
        <begin position="248"/>
        <end position="266"/>
    </location>
</feature>
<evidence type="ECO:0000256" key="3">
    <source>
        <dbReference type="ARBA" id="ARBA00022737"/>
    </source>
</evidence>
<dbReference type="FunFam" id="3.30.160.60:FF:000557">
    <property type="entry name" value="zinc finger and SCAN domain-containing protein 29"/>
    <property type="match status" value="1"/>
</dbReference>
<dbReference type="Gene3D" id="3.40.1800.20">
    <property type="match status" value="1"/>
</dbReference>
<dbReference type="Gene3D" id="3.30.160.60">
    <property type="entry name" value="Classic Zinc Finger"/>
    <property type="match status" value="4"/>
</dbReference>
<sequence>MESEFVSTQNNLCRTCLASGHNLTSLFNVINIANKEEALNSILLKCTSIQVTDNDVFPQYICNMCLEKLSTAYLFRELCYQTHERLGQIYQNGNSPYSCLKVANSQLLNENIVDDLLYKEEVEEKSELPDEKAEFSNDQDEFQNDNKHEDTNGDIENYNGSNNYDIRNSTQNENNFGGNQGYNSKSDIGNSVVSASAFSCPDCTRIFYSKYAMDRHLKVHLSSEQLNKCSMCNKRFTRYVPIFILILFVSSGRLTSHMRVHTGERPFGCNVCGKRFAQSSVAGKHIKSHSNVRPHQCPYCLKTFSTLYYLNIHKRQHT</sequence>
<dbReference type="InterPro" id="IPR012934">
    <property type="entry name" value="Znf_AD"/>
</dbReference>
<dbReference type="GO" id="GO:0000981">
    <property type="term" value="F:DNA-binding transcription factor activity, RNA polymerase II-specific"/>
    <property type="evidence" value="ECO:0007669"/>
    <property type="project" value="TreeGrafter"/>
</dbReference>
<keyword evidence="2 8" id="KW-0479">Metal-binding</keyword>
<evidence type="ECO:0000256" key="1">
    <source>
        <dbReference type="ARBA" id="ARBA00004123"/>
    </source>
</evidence>
<dbReference type="Pfam" id="PF07776">
    <property type="entry name" value="zf-AD"/>
    <property type="match status" value="1"/>
</dbReference>
<evidence type="ECO:0000259" key="11">
    <source>
        <dbReference type="PROSITE" id="PS51915"/>
    </source>
</evidence>
<feature type="binding site" evidence="8">
    <location>
        <position position="13"/>
    </location>
    <ligand>
        <name>Zn(2+)</name>
        <dbReference type="ChEBI" id="CHEBI:29105"/>
    </ligand>
</feature>
<feature type="compositionally biased region" description="Polar residues" evidence="9">
    <location>
        <begin position="158"/>
        <end position="181"/>
    </location>
</feature>
<dbReference type="Pfam" id="PF00096">
    <property type="entry name" value="zf-C2H2"/>
    <property type="match status" value="2"/>
</dbReference>
<feature type="domain" description="C2H2-type" evidence="10">
    <location>
        <begin position="295"/>
        <end position="318"/>
    </location>
</feature>
<dbReference type="InterPro" id="IPR013087">
    <property type="entry name" value="Znf_C2H2_type"/>
</dbReference>
<evidence type="ECO:0000313" key="13">
    <source>
        <dbReference type="Proteomes" id="UP001162156"/>
    </source>
</evidence>
<feature type="domain" description="C2H2-type" evidence="10">
    <location>
        <begin position="198"/>
        <end position="225"/>
    </location>
</feature>
<keyword evidence="3" id="KW-0677">Repeat</keyword>
<dbReference type="PROSITE" id="PS51915">
    <property type="entry name" value="ZAD"/>
    <property type="match status" value="1"/>
</dbReference>
<feature type="binding site" evidence="8">
    <location>
        <position position="65"/>
    </location>
    <ligand>
        <name>Zn(2+)</name>
        <dbReference type="ChEBI" id="CHEBI:29105"/>
    </ligand>
</feature>
<dbReference type="PROSITE" id="PS00028">
    <property type="entry name" value="ZINC_FINGER_C2H2_1"/>
    <property type="match status" value="3"/>
</dbReference>
<dbReference type="GO" id="GO:0005634">
    <property type="term" value="C:nucleus"/>
    <property type="evidence" value="ECO:0007669"/>
    <property type="project" value="UniProtKB-SubCell"/>
</dbReference>
<dbReference type="InterPro" id="IPR036236">
    <property type="entry name" value="Znf_C2H2_sf"/>
</dbReference>
<dbReference type="PANTHER" id="PTHR24394:SF44">
    <property type="entry name" value="ZINC FINGER PROTEIN 271-LIKE"/>
    <property type="match status" value="1"/>
</dbReference>
<feature type="domain" description="C2H2-type" evidence="10">
    <location>
        <begin position="267"/>
        <end position="294"/>
    </location>
</feature>
<feature type="domain" description="ZAD" evidence="11">
    <location>
        <begin position="11"/>
        <end position="89"/>
    </location>
</feature>
<feature type="compositionally biased region" description="Basic and acidic residues" evidence="9">
    <location>
        <begin position="126"/>
        <end position="135"/>
    </location>
</feature>
<evidence type="ECO:0000256" key="2">
    <source>
        <dbReference type="ARBA" id="ARBA00022723"/>
    </source>
</evidence>
<dbReference type="GO" id="GO:0008270">
    <property type="term" value="F:zinc ion binding"/>
    <property type="evidence" value="ECO:0007669"/>
    <property type="project" value="UniProtKB-UniRule"/>
</dbReference>
<dbReference type="SUPFAM" id="SSF57667">
    <property type="entry name" value="beta-beta-alpha zinc fingers"/>
    <property type="match status" value="2"/>
</dbReference>
<feature type="binding site" evidence="8">
    <location>
        <position position="16"/>
    </location>
    <ligand>
        <name>Zn(2+)</name>
        <dbReference type="ChEBI" id="CHEBI:29105"/>
    </ligand>
</feature>
<comment type="caution">
    <text evidence="12">The sequence shown here is derived from an EMBL/GenBank/DDBJ whole genome shotgun (WGS) entry which is preliminary data.</text>
</comment>
<comment type="subcellular location">
    <subcellularLocation>
        <location evidence="1">Nucleus</location>
    </subcellularLocation>
</comment>
<reference evidence="12" key="1">
    <citation type="journal article" date="2023" name="Insect Mol. Biol.">
        <title>Genome sequencing provides insights into the evolution of gene families encoding plant cell wall-degrading enzymes in longhorned beetles.</title>
        <authorList>
            <person name="Shin N.R."/>
            <person name="Okamura Y."/>
            <person name="Kirsch R."/>
            <person name="Pauchet Y."/>
        </authorList>
    </citation>
    <scope>NUCLEOTIDE SEQUENCE</scope>
    <source>
        <strain evidence="12">RBIC_L_NR</strain>
    </source>
</reference>
<organism evidence="12 13">
    <name type="scientific">Rhamnusium bicolor</name>
    <dbReference type="NCBI Taxonomy" id="1586634"/>
    <lineage>
        <taxon>Eukaryota</taxon>
        <taxon>Metazoa</taxon>
        <taxon>Ecdysozoa</taxon>
        <taxon>Arthropoda</taxon>
        <taxon>Hexapoda</taxon>
        <taxon>Insecta</taxon>
        <taxon>Pterygota</taxon>
        <taxon>Neoptera</taxon>
        <taxon>Endopterygota</taxon>
        <taxon>Coleoptera</taxon>
        <taxon>Polyphaga</taxon>
        <taxon>Cucujiformia</taxon>
        <taxon>Chrysomeloidea</taxon>
        <taxon>Cerambycidae</taxon>
        <taxon>Lepturinae</taxon>
        <taxon>Rhagiini</taxon>
        <taxon>Rhamnusium</taxon>
    </lineage>
</organism>
<accession>A0AAV8WUR4</accession>
<feature type="non-terminal residue" evidence="12">
    <location>
        <position position="318"/>
    </location>
</feature>
<feature type="binding site" evidence="8">
    <location>
        <position position="62"/>
    </location>
    <ligand>
        <name>Zn(2+)</name>
        <dbReference type="ChEBI" id="CHEBI:29105"/>
    </ligand>
</feature>
<feature type="region of interest" description="Disordered" evidence="9">
    <location>
        <begin position="126"/>
        <end position="181"/>
    </location>
</feature>
<dbReference type="PROSITE" id="PS50157">
    <property type="entry name" value="ZINC_FINGER_C2H2_2"/>
    <property type="match status" value="4"/>
</dbReference>
<gene>
    <name evidence="12" type="ORF">NQ314_017300</name>
</gene>
<keyword evidence="5 8" id="KW-0862">Zinc</keyword>
<evidence type="ECO:0000256" key="8">
    <source>
        <dbReference type="PROSITE-ProRule" id="PRU01263"/>
    </source>
</evidence>
<proteinExistence type="predicted"/>
<dbReference type="EMBL" id="JANEYF010004830">
    <property type="protein sequence ID" value="KAJ8929977.1"/>
    <property type="molecule type" value="Genomic_DNA"/>
</dbReference>
<evidence type="ECO:0000259" key="10">
    <source>
        <dbReference type="PROSITE" id="PS50157"/>
    </source>
</evidence>
<dbReference type="SMART" id="SM00355">
    <property type="entry name" value="ZnF_C2H2"/>
    <property type="match status" value="5"/>
</dbReference>
<keyword evidence="6" id="KW-0539">Nucleus</keyword>
<dbReference type="SUPFAM" id="SSF57716">
    <property type="entry name" value="Glucocorticoid receptor-like (DNA-binding domain)"/>
    <property type="match status" value="1"/>
</dbReference>
<dbReference type="Proteomes" id="UP001162156">
    <property type="component" value="Unassembled WGS sequence"/>
</dbReference>
<evidence type="ECO:0000256" key="4">
    <source>
        <dbReference type="ARBA" id="ARBA00022771"/>
    </source>
</evidence>
<dbReference type="AlphaFoldDB" id="A0AAV8WUR4"/>